<dbReference type="HOGENOM" id="CLU_037629_0_1_11"/>
<name>H8G625_9PSEU</name>
<keyword evidence="6" id="KW-0489">Methyltransferase</keyword>
<evidence type="ECO:0000256" key="1">
    <source>
        <dbReference type="ARBA" id="ARBA00004496"/>
    </source>
</evidence>
<evidence type="ECO:0000256" key="6">
    <source>
        <dbReference type="ARBA" id="ARBA00022603"/>
    </source>
</evidence>
<dbReference type="PANTHER" id="PTHR11579:SF0">
    <property type="entry name" value="PROTEIN-L-ISOASPARTATE(D-ASPARTATE) O-METHYLTRANSFERASE"/>
    <property type="match status" value="1"/>
</dbReference>
<evidence type="ECO:0000256" key="9">
    <source>
        <dbReference type="ARBA" id="ARBA00030757"/>
    </source>
</evidence>
<dbReference type="Proteomes" id="UP000004705">
    <property type="component" value="Chromosome"/>
</dbReference>
<evidence type="ECO:0000313" key="13">
    <source>
        <dbReference type="Proteomes" id="UP000004705"/>
    </source>
</evidence>
<keyword evidence="13" id="KW-1185">Reference proteome</keyword>
<dbReference type="EMBL" id="CM001466">
    <property type="protein sequence ID" value="EHY91302.1"/>
    <property type="molecule type" value="Genomic_DNA"/>
</dbReference>
<dbReference type="Gene3D" id="3.40.50.150">
    <property type="entry name" value="Vaccinia Virus protein VP39"/>
    <property type="match status" value="1"/>
</dbReference>
<dbReference type="GO" id="GO:0004719">
    <property type="term" value="F:protein-L-isoaspartate (D-aspartate) O-methyltransferase activity"/>
    <property type="evidence" value="ECO:0007669"/>
    <property type="project" value="UniProtKB-EC"/>
</dbReference>
<evidence type="ECO:0000256" key="7">
    <source>
        <dbReference type="ARBA" id="ARBA00022679"/>
    </source>
</evidence>
<dbReference type="Pfam" id="PF01135">
    <property type="entry name" value="PCMT"/>
    <property type="match status" value="1"/>
</dbReference>
<evidence type="ECO:0000256" key="4">
    <source>
        <dbReference type="ARBA" id="ARBA00013346"/>
    </source>
</evidence>
<accession>H8G625</accession>
<reference evidence="12 13" key="1">
    <citation type="journal article" date="2012" name="Stand. Genomic Sci.">
        <title>Genome sequence of the soil bacterium Saccharomonospora azurea type strain (NA-128(T)).</title>
        <authorList>
            <person name="Klenk H.P."/>
            <person name="Held B."/>
            <person name="Lucas S."/>
            <person name="Lapidus A."/>
            <person name="Copeland A."/>
            <person name="Hammon N."/>
            <person name="Pitluck S."/>
            <person name="Goodwin L.A."/>
            <person name="Han C."/>
            <person name="Tapia R."/>
            <person name="Brambilla E.M."/>
            <person name="Potter G."/>
            <person name="Land M."/>
            <person name="Ivanova N."/>
            <person name="Rohde M."/>
            <person name="Goker M."/>
            <person name="Detter J.C."/>
            <person name="Kyrpides N.C."/>
            <person name="Woyke T."/>
        </authorList>
    </citation>
    <scope>NUCLEOTIDE SEQUENCE [LARGE SCALE GENOMIC DNA]</scope>
    <source>
        <strain evidence="12 13">NA-128</strain>
    </source>
</reference>
<dbReference type="OrthoDB" id="5143400at2"/>
<evidence type="ECO:0000256" key="11">
    <source>
        <dbReference type="ARBA" id="ARBA00031350"/>
    </source>
</evidence>
<dbReference type="RefSeq" id="WP_005445246.1">
    <property type="nucleotide sequence ID" value="NZ_CM001466.1"/>
</dbReference>
<evidence type="ECO:0000256" key="8">
    <source>
        <dbReference type="ARBA" id="ARBA00022691"/>
    </source>
</evidence>
<dbReference type="InterPro" id="IPR029063">
    <property type="entry name" value="SAM-dependent_MTases_sf"/>
</dbReference>
<evidence type="ECO:0000256" key="5">
    <source>
        <dbReference type="ARBA" id="ARBA00022490"/>
    </source>
</evidence>
<dbReference type="GO" id="GO:0005737">
    <property type="term" value="C:cytoplasm"/>
    <property type="evidence" value="ECO:0007669"/>
    <property type="project" value="UniProtKB-SubCell"/>
</dbReference>
<dbReference type="AlphaFoldDB" id="H8G625"/>
<dbReference type="EC" id="2.1.1.77" evidence="3"/>
<organism evidence="12 13">
    <name type="scientific">Saccharomonospora azurea NA-128</name>
    <dbReference type="NCBI Taxonomy" id="882081"/>
    <lineage>
        <taxon>Bacteria</taxon>
        <taxon>Bacillati</taxon>
        <taxon>Actinomycetota</taxon>
        <taxon>Actinomycetes</taxon>
        <taxon>Pseudonocardiales</taxon>
        <taxon>Pseudonocardiaceae</taxon>
        <taxon>Saccharomonospora</taxon>
    </lineage>
</organism>
<dbReference type="InterPro" id="IPR000682">
    <property type="entry name" value="PCMT"/>
</dbReference>
<dbReference type="PANTHER" id="PTHR11579">
    <property type="entry name" value="PROTEIN-L-ISOASPARTATE O-METHYLTRANSFERASE"/>
    <property type="match status" value="1"/>
</dbReference>
<evidence type="ECO:0000313" key="12">
    <source>
        <dbReference type="EMBL" id="EHY91302.1"/>
    </source>
</evidence>
<comment type="similarity">
    <text evidence="2">Belongs to the methyltransferase superfamily. L-isoaspartyl/D-aspartyl protein methyltransferase family.</text>
</comment>
<sequence length="378" mass="41377">MITTTLDSAALRSRLVDRLVVDGFLHERRWRHAFRAVPREALVDAFTVRDPRTGTLTHYDVDVDPTPALAALYSNVPLLTQRVAGAKATPNSATPARLALMLERLDAHPGHRVLEIGTGTGYLTALLCHELGHRAVTGVDRDPQLVEQARARLAELGYRPRLVAGNAAHGAPSTALYDRVVATDGLPWVPPAWLPQVRPGGVILIDVGFLIVRLSVSDDRTAIGRFTDYAASMHPRVDAGHTGLSVRDILAAANRRGRTDRGPRPSYLDERPLQCLHAIVFPHVHKAIVYGDDDSVSYALTDSVSGAWARAWPDGDGYATVVHGGPRNLWSDLTGLARWWNDRGRPEPTRFGLTVAADGAHVLWIDRPDRVVTRLPVE</sequence>
<comment type="subcellular location">
    <subcellularLocation>
        <location evidence="1">Cytoplasm</location>
    </subcellularLocation>
</comment>
<evidence type="ECO:0000256" key="10">
    <source>
        <dbReference type="ARBA" id="ARBA00031323"/>
    </source>
</evidence>
<keyword evidence="8" id="KW-0949">S-adenosyl-L-methionine</keyword>
<protein>
    <recommendedName>
        <fullName evidence="4">Protein-L-isoaspartate O-methyltransferase</fullName>
        <ecNumber evidence="3">2.1.1.77</ecNumber>
    </recommendedName>
    <alternativeName>
        <fullName evidence="11">L-isoaspartyl protein carboxyl methyltransferase</fullName>
    </alternativeName>
    <alternativeName>
        <fullName evidence="9">Protein L-isoaspartyl methyltransferase</fullName>
    </alternativeName>
    <alternativeName>
        <fullName evidence="10">Protein-beta-aspartate methyltransferase</fullName>
    </alternativeName>
</protein>
<dbReference type="CDD" id="cd02440">
    <property type="entry name" value="AdoMet_MTases"/>
    <property type="match status" value="1"/>
</dbReference>
<evidence type="ECO:0000256" key="3">
    <source>
        <dbReference type="ARBA" id="ARBA00011890"/>
    </source>
</evidence>
<dbReference type="SUPFAM" id="SSF53335">
    <property type="entry name" value="S-adenosyl-L-methionine-dependent methyltransferases"/>
    <property type="match status" value="1"/>
</dbReference>
<gene>
    <name evidence="12" type="ORF">SacazDRAFT_04465</name>
</gene>
<proteinExistence type="inferred from homology"/>
<keyword evidence="5" id="KW-0963">Cytoplasm</keyword>
<keyword evidence="7" id="KW-0808">Transferase</keyword>
<evidence type="ECO:0000256" key="2">
    <source>
        <dbReference type="ARBA" id="ARBA00005369"/>
    </source>
</evidence>
<dbReference type="GO" id="GO:0032259">
    <property type="term" value="P:methylation"/>
    <property type="evidence" value="ECO:0007669"/>
    <property type="project" value="UniProtKB-KW"/>
</dbReference>